<protein>
    <submittedName>
        <fullName evidence="2">Uncharacterized protein</fullName>
    </submittedName>
</protein>
<comment type="caution">
    <text evidence="2">The sequence shown here is derived from an EMBL/GenBank/DDBJ whole genome shotgun (WGS) entry which is preliminary data.</text>
</comment>
<gene>
    <name evidence="2" type="ORF">ECRASSUSDP1_LOCUS881</name>
</gene>
<dbReference type="Proteomes" id="UP001295684">
    <property type="component" value="Unassembled WGS sequence"/>
</dbReference>
<reference evidence="2" key="1">
    <citation type="submission" date="2023-07" db="EMBL/GenBank/DDBJ databases">
        <authorList>
            <consortium name="AG Swart"/>
            <person name="Singh M."/>
            <person name="Singh A."/>
            <person name="Seah K."/>
            <person name="Emmerich C."/>
        </authorList>
    </citation>
    <scope>NUCLEOTIDE SEQUENCE</scope>
    <source>
        <strain evidence="2">DP1</strain>
    </source>
</reference>
<evidence type="ECO:0000256" key="1">
    <source>
        <dbReference type="SAM" id="MobiDB-lite"/>
    </source>
</evidence>
<dbReference type="EMBL" id="CAMPGE010000830">
    <property type="protein sequence ID" value="CAI2359589.1"/>
    <property type="molecule type" value="Genomic_DNA"/>
</dbReference>
<dbReference type="AlphaFoldDB" id="A0AAD1U3N4"/>
<keyword evidence="3" id="KW-1185">Reference proteome</keyword>
<accession>A0AAD1U3N4</accession>
<feature type="region of interest" description="Disordered" evidence="1">
    <location>
        <begin position="271"/>
        <end position="301"/>
    </location>
</feature>
<sequence length="446" mass="52787">MSLKCGELGFDIEELRDIKDLNKFGNPSEFDLIKQIRKKHFDIKRWRRIGLLKDKFETFSYIKNTRRNGVYLKPNRKKNMQPGLSLPSVNQNQGGFFSLTQANTIDLNTQSETSEKELIKRENQNKSVDYTNIKIKDKNDLFQEWSERRKLAKQKALDLYSTKSKEIEQKYLKKTKHKLKVIKDLMKKRYTSVKNTKLEEKLFNAKAYRDRRDREFDRASYQSYLKEQKEANKIKLRSPSESVIVRTKPISSCKLPEVDTSKEDLQSLTRKLEESSKRMEKASLERSEKQRQHSEKILRNKQRHQDIIKLAEESAMSNFVKKQTRISSSLKAKTKALKSLKTKMKIKSFEKQKTLKENIKVETIKKEDYYTKIKNKIRFLNKKDNGEVESSLPTKPQILSLKQALINEENALKRERQAENLNRTITKEKLLRDILIDRHIAKKEYS</sequence>
<name>A0AAD1U3N4_EUPCR</name>
<evidence type="ECO:0000313" key="2">
    <source>
        <dbReference type="EMBL" id="CAI2359589.1"/>
    </source>
</evidence>
<proteinExistence type="predicted"/>
<organism evidence="2 3">
    <name type="scientific">Euplotes crassus</name>
    <dbReference type="NCBI Taxonomy" id="5936"/>
    <lineage>
        <taxon>Eukaryota</taxon>
        <taxon>Sar</taxon>
        <taxon>Alveolata</taxon>
        <taxon>Ciliophora</taxon>
        <taxon>Intramacronucleata</taxon>
        <taxon>Spirotrichea</taxon>
        <taxon>Hypotrichia</taxon>
        <taxon>Euplotida</taxon>
        <taxon>Euplotidae</taxon>
        <taxon>Moneuplotes</taxon>
    </lineage>
</organism>
<evidence type="ECO:0000313" key="3">
    <source>
        <dbReference type="Proteomes" id="UP001295684"/>
    </source>
</evidence>